<comment type="subcellular location">
    <subcellularLocation>
        <location evidence="1">Cell membrane</location>
        <topology evidence="1">Multi-pass membrane protein</topology>
    </subcellularLocation>
</comment>
<evidence type="ECO:0000256" key="4">
    <source>
        <dbReference type="ARBA" id="ARBA00022692"/>
    </source>
</evidence>
<keyword evidence="3" id="KW-0145">Chemotaxis</keyword>
<evidence type="ECO:0000256" key="10">
    <source>
        <dbReference type="SAM" id="Phobius"/>
    </source>
</evidence>
<keyword evidence="14" id="KW-1185">Reference proteome</keyword>
<dbReference type="SUPFAM" id="SSF103190">
    <property type="entry name" value="Sensory domain-like"/>
    <property type="match status" value="1"/>
</dbReference>
<dbReference type="Pfam" id="PF00672">
    <property type="entry name" value="HAMP"/>
    <property type="match status" value="1"/>
</dbReference>
<keyword evidence="2" id="KW-1003">Cell membrane</keyword>
<dbReference type="InterPro" id="IPR029151">
    <property type="entry name" value="Sensor-like_sf"/>
</dbReference>
<accession>A0A330LIE5</accession>
<feature type="transmembrane region" description="Helical" evidence="10">
    <location>
        <begin position="9"/>
        <end position="29"/>
    </location>
</feature>
<feature type="transmembrane region" description="Helical" evidence="10">
    <location>
        <begin position="285"/>
        <end position="303"/>
    </location>
</feature>
<dbReference type="Proteomes" id="UP000250163">
    <property type="component" value="Chromosome MORIYA"/>
</dbReference>
<organism evidence="13 14">
    <name type="scientific">Moritella yayanosii</name>
    <dbReference type="NCBI Taxonomy" id="69539"/>
    <lineage>
        <taxon>Bacteria</taxon>
        <taxon>Pseudomonadati</taxon>
        <taxon>Pseudomonadota</taxon>
        <taxon>Gammaproteobacteria</taxon>
        <taxon>Alteromonadales</taxon>
        <taxon>Moritellaceae</taxon>
        <taxon>Moritella</taxon>
    </lineage>
</organism>
<dbReference type="PANTHER" id="PTHR32089:SF55">
    <property type="entry name" value="METHYL ACCEPTING SENSORY TRANSDUCER WITH CACHE_2 SMALL MOLECULE BINDING DOMAIN"/>
    <property type="match status" value="1"/>
</dbReference>
<evidence type="ECO:0000259" key="12">
    <source>
        <dbReference type="PROSITE" id="PS50885"/>
    </source>
</evidence>
<evidence type="ECO:0000256" key="1">
    <source>
        <dbReference type="ARBA" id="ARBA00004651"/>
    </source>
</evidence>
<dbReference type="EMBL" id="LS483250">
    <property type="protein sequence ID" value="SQD76714.1"/>
    <property type="molecule type" value="Genomic_DNA"/>
</dbReference>
<dbReference type="GO" id="GO:0005886">
    <property type="term" value="C:plasma membrane"/>
    <property type="evidence" value="ECO:0007669"/>
    <property type="project" value="UniProtKB-SubCell"/>
</dbReference>
<keyword evidence="4 10" id="KW-0812">Transmembrane</keyword>
<sequence length="640" mass="69288">MHLGFKERINISVAILVTISMVTLGILNINTLKQEMVGNLTNITTNKVERHASQITNWITAQITVINNSSPHFSQQLSTNENLSLVRIIAESSSMSNVAVAYENGTTFVAKGGDDGVLPVSDTFKQRAWYKLAQSTRKTSVTDIYIDSITKKQVISIATPIYDNGRFSGVLLGDLQLDRVIRQIQKIRFAGGAATLVDNNNVFIASDDPNDLGKTPSQVDPVFTPLERAFDAQDQGMISFFYLDTNFDGYFKRINLTDNVHWTLMVFIDNATVMSKINTVITESIFTGIALILLSIFAIVIIVKRIYTPILHLKTAVLDLASGNGDLTRRLEVHGQDDLADISQGFNDFVSNLQNMMLQVVASTEDISANVDQLSASAQQNETVLLSHASETEQIVTAIHEMSATATSVAESIQQSAEIAELTKQEATRSQIVVNNAVNSVASLVDEVDDMAQRIQATNDDAHQIGTVLSVIGGIADQTNLLALNAAIEAARAGEQGRGFAVVADEVRALAARTQESTAEINDMLTKLLSGTTTVVEAMETTKLSCQATAKTTAEVSGSLDNMSASVIQIDDLGSQIATAAEEQSSVAEEVNRNMLAIQAIVAELVQSGRNNVEATESLAQSNQKLFQLVSQFKLQSAHR</sequence>
<protein>
    <submittedName>
        <fullName evidence="13">Chemotaxis protein</fullName>
    </submittedName>
</protein>
<dbReference type="PROSITE" id="PS50885">
    <property type="entry name" value="HAMP"/>
    <property type="match status" value="1"/>
</dbReference>
<keyword evidence="6 10" id="KW-0472">Membrane</keyword>
<evidence type="ECO:0000256" key="8">
    <source>
        <dbReference type="ARBA" id="ARBA00029447"/>
    </source>
</evidence>
<dbReference type="GO" id="GO:0006935">
    <property type="term" value="P:chemotaxis"/>
    <property type="evidence" value="ECO:0007669"/>
    <property type="project" value="UniProtKB-KW"/>
</dbReference>
<dbReference type="InterPro" id="IPR003660">
    <property type="entry name" value="HAMP_dom"/>
</dbReference>
<dbReference type="CDD" id="cd11386">
    <property type="entry name" value="MCP_signal"/>
    <property type="match status" value="1"/>
</dbReference>
<evidence type="ECO:0000256" key="5">
    <source>
        <dbReference type="ARBA" id="ARBA00022989"/>
    </source>
</evidence>
<feature type="domain" description="Methyl-accepting transducer" evidence="11">
    <location>
        <begin position="363"/>
        <end position="599"/>
    </location>
</feature>
<evidence type="ECO:0000256" key="7">
    <source>
        <dbReference type="ARBA" id="ARBA00023224"/>
    </source>
</evidence>
<dbReference type="Gene3D" id="3.30.450.20">
    <property type="entry name" value="PAS domain"/>
    <property type="match status" value="2"/>
</dbReference>
<dbReference type="InterPro" id="IPR004090">
    <property type="entry name" value="Chemotax_Me-accpt_rcpt"/>
</dbReference>
<dbReference type="InterPro" id="IPR033479">
    <property type="entry name" value="dCache_1"/>
</dbReference>
<dbReference type="GO" id="GO:0007165">
    <property type="term" value="P:signal transduction"/>
    <property type="evidence" value="ECO:0007669"/>
    <property type="project" value="UniProtKB-KW"/>
</dbReference>
<dbReference type="AlphaFoldDB" id="A0A330LIE5"/>
<evidence type="ECO:0000256" key="3">
    <source>
        <dbReference type="ARBA" id="ARBA00022500"/>
    </source>
</evidence>
<keyword evidence="7 9" id="KW-0807">Transducer</keyword>
<dbReference type="GO" id="GO:0004888">
    <property type="term" value="F:transmembrane signaling receptor activity"/>
    <property type="evidence" value="ECO:0007669"/>
    <property type="project" value="InterPro"/>
</dbReference>
<dbReference type="CDD" id="cd06225">
    <property type="entry name" value="HAMP"/>
    <property type="match status" value="1"/>
</dbReference>
<dbReference type="Pfam" id="PF02743">
    <property type="entry name" value="dCache_1"/>
    <property type="match status" value="1"/>
</dbReference>
<dbReference type="SMART" id="SM00283">
    <property type="entry name" value="MA"/>
    <property type="match status" value="1"/>
</dbReference>
<proteinExistence type="inferred from homology"/>
<dbReference type="PRINTS" id="PR00260">
    <property type="entry name" value="CHEMTRNSDUCR"/>
</dbReference>
<dbReference type="SUPFAM" id="SSF58104">
    <property type="entry name" value="Methyl-accepting chemotaxis protein (MCP) signaling domain"/>
    <property type="match status" value="1"/>
</dbReference>
<dbReference type="Pfam" id="PF00015">
    <property type="entry name" value="MCPsignal"/>
    <property type="match status" value="1"/>
</dbReference>
<gene>
    <name evidence="13" type="ORF">MORIYA_0236</name>
</gene>
<dbReference type="KEGG" id="mya:MORIYA_0236"/>
<evidence type="ECO:0000256" key="2">
    <source>
        <dbReference type="ARBA" id="ARBA00022475"/>
    </source>
</evidence>
<feature type="domain" description="HAMP" evidence="12">
    <location>
        <begin position="304"/>
        <end position="358"/>
    </location>
</feature>
<dbReference type="RefSeq" id="WP_112711967.1">
    <property type="nucleotide sequence ID" value="NZ_LS483250.1"/>
</dbReference>
<evidence type="ECO:0000313" key="14">
    <source>
        <dbReference type="Proteomes" id="UP000250163"/>
    </source>
</evidence>
<keyword evidence="5 10" id="KW-1133">Transmembrane helix</keyword>
<evidence type="ECO:0000256" key="6">
    <source>
        <dbReference type="ARBA" id="ARBA00023136"/>
    </source>
</evidence>
<dbReference type="OrthoDB" id="2489132at2"/>
<dbReference type="SMART" id="SM00304">
    <property type="entry name" value="HAMP"/>
    <property type="match status" value="2"/>
</dbReference>
<dbReference type="Gene3D" id="1.10.287.950">
    <property type="entry name" value="Methyl-accepting chemotaxis protein"/>
    <property type="match status" value="1"/>
</dbReference>
<dbReference type="FunFam" id="1.10.287.950:FF:000001">
    <property type="entry name" value="Methyl-accepting chemotaxis sensory transducer"/>
    <property type="match status" value="1"/>
</dbReference>
<name>A0A330LIE5_9GAMM</name>
<dbReference type="CDD" id="cd12913">
    <property type="entry name" value="PDC1_MCP_like"/>
    <property type="match status" value="1"/>
</dbReference>
<evidence type="ECO:0000313" key="13">
    <source>
        <dbReference type="EMBL" id="SQD76714.1"/>
    </source>
</evidence>
<dbReference type="PROSITE" id="PS50111">
    <property type="entry name" value="CHEMOTAXIS_TRANSDUC_2"/>
    <property type="match status" value="1"/>
</dbReference>
<evidence type="ECO:0000256" key="9">
    <source>
        <dbReference type="PROSITE-ProRule" id="PRU00284"/>
    </source>
</evidence>
<comment type="similarity">
    <text evidence="8">Belongs to the methyl-accepting chemotaxis (MCP) protein family.</text>
</comment>
<reference evidence="14" key="1">
    <citation type="submission" date="2018-05" db="EMBL/GenBank/DDBJ databases">
        <authorList>
            <person name="Cea G.-C."/>
            <person name="William W."/>
        </authorList>
    </citation>
    <scope>NUCLEOTIDE SEQUENCE [LARGE SCALE GENOMIC DNA]</scope>
    <source>
        <strain evidence="14">DB21MT 5</strain>
    </source>
</reference>
<dbReference type="PANTHER" id="PTHR32089">
    <property type="entry name" value="METHYL-ACCEPTING CHEMOTAXIS PROTEIN MCPB"/>
    <property type="match status" value="1"/>
</dbReference>
<evidence type="ECO:0000259" key="11">
    <source>
        <dbReference type="PROSITE" id="PS50111"/>
    </source>
</evidence>
<dbReference type="InterPro" id="IPR004089">
    <property type="entry name" value="MCPsignal_dom"/>
</dbReference>